<dbReference type="EMBL" id="OIVN01006242">
    <property type="protein sequence ID" value="SPD28718.1"/>
    <property type="molecule type" value="Genomic_DNA"/>
</dbReference>
<evidence type="ECO:0000256" key="1">
    <source>
        <dbReference type="ARBA" id="ARBA00023157"/>
    </source>
</evidence>
<protein>
    <recommendedName>
        <fullName evidence="5">Phytocyanin domain-containing protein</fullName>
    </recommendedName>
</protein>
<accession>A0A2N9IVX1</accession>
<feature type="region of interest" description="Disordered" evidence="3">
    <location>
        <begin position="251"/>
        <end position="279"/>
    </location>
</feature>
<dbReference type="GO" id="GO:0009055">
    <property type="term" value="F:electron transfer activity"/>
    <property type="evidence" value="ECO:0007669"/>
    <property type="project" value="InterPro"/>
</dbReference>
<dbReference type="AlphaFoldDB" id="A0A2N9IVX1"/>
<feature type="signal peptide" evidence="4">
    <location>
        <begin position="1"/>
        <end position="23"/>
    </location>
</feature>
<keyword evidence="1" id="KW-1015">Disulfide bond</keyword>
<name>A0A2N9IVX1_FAGSY</name>
<dbReference type="InterPro" id="IPR003245">
    <property type="entry name" value="Phytocyanin_dom"/>
</dbReference>
<organism evidence="6">
    <name type="scientific">Fagus sylvatica</name>
    <name type="common">Beechnut</name>
    <dbReference type="NCBI Taxonomy" id="28930"/>
    <lineage>
        <taxon>Eukaryota</taxon>
        <taxon>Viridiplantae</taxon>
        <taxon>Streptophyta</taxon>
        <taxon>Embryophyta</taxon>
        <taxon>Tracheophyta</taxon>
        <taxon>Spermatophyta</taxon>
        <taxon>Magnoliopsida</taxon>
        <taxon>eudicotyledons</taxon>
        <taxon>Gunneridae</taxon>
        <taxon>Pentapetalae</taxon>
        <taxon>rosids</taxon>
        <taxon>fabids</taxon>
        <taxon>Fagales</taxon>
        <taxon>Fagaceae</taxon>
        <taxon>Fagus</taxon>
    </lineage>
</organism>
<dbReference type="PANTHER" id="PTHR33021:SF325">
    <property type="entry name" value="PHYTOCYANIN DOMAIN-CONTAINING PROTEIN"/>
    <property type="match status" value="1"/>
</dbReference>
<evidence type="ECO:0000313" key="6">
    <source>
        <dbReference type="EMBL" id="SPD28718.1"/>
    </source>
</evidence>
<dbReference type="FunFam" id="2.60.40.420:FF:000034">
    <property type="entry name" value="Cupredoxin superfamily protein"/>
    <property type="match status" value="2"/>
</dbReference>
<dbReference type="Pfam" id="PF02298">
    <property type="entry name" value="Cu_bind_like"/>
    <property type="match status" value="2"/>
</dbReference>
<dbReference type="PANTHER" id="PTHR33021">
    <property type="entry name" value="BLUE COPPER PROTEIN"/>
    <property type="match status" value="1"/>
</dbReference>
<reference evidence="6" key="1">
    <citation type="submission" date="2018-02" db="EMBL/GenBank/DDBJ databases">
        <authorList>
            <person name="Cohen D.B."/>
            <person name="Kent A.D."/>
        </authorList>
    </citation>
    <scope>NUCLEOTIDE SEQUENCE</scope>
</reference>
<gene>
    <name evidence="6" type="ORF">FSB_LOCUS56600</name>
</gene>
<sequence length="301" mass="32382">MARIIRLAILALALFAFLQTTVAVTTHVVGDSTGWTVPTNDPAFYAVWAAKQTFIIGDTLFFNFTTGQEDVARVTKEAFFTCNSTNPISIITNGPANYTLNSTGEYFFIDTMNNHCIQGQRLAINVTTSPGPTPSPTPRTKPENYTVGDRLGWIIPPGGEITYITWSYNKTFIVGDTLVFNFMNGSDNVAEVTKEAYNSCNLTTILALYNNTPAYFTLKTTGEHYFTSTYQYHCELGQKLAINVTGSGTASSPSGSANAPSSPGNGPTPGGPVAPSPSGAEPRISGGYLFTLFTIAMVVFH</sequence>
<dbReference type="GO" id="GO:0005886">
    <property type="term" value="C:plasma membrane"/>
    <property type="evidence" value="ECO:0007669"/>
    <property type="project" value="TreeGrafter"/>
</dbReference>
<proteinExistence type="predicted"/>
<dbReference type="InterPro" id="IPR039391">
    <property type="entry name" value="Phytocyanin-like"/>
</dbReference>
<dbReference type="PROSITE" id="PS51485">
    <property type="entry name" value="PHYTOCYANIN"/>
    <property type="match status" value="2"/>
</dbReference>
<keyword evidence="4" id="KW-0732">Signal</keyword>
<dbReference type="InterPro" id="IPR008972">
    <property type="entry name" value="Cupredoxin"/>
</dbReference>
<feature type="domain" description="Phytocyanin" evidence="5">
    <location>
        <begin position="25"/>
        <end position="128"/>
    </location>
</feature>
<dbReference type="Gene3D" id="2.60.40.420">
    <property type="entry name" value="Cupredoxins - blue copper proteins"/>
    <property type="match status" value="2"/>
</dbReference>
<feature type="chain" id="PRO_5014932200" description="Phytocyanin domain-containing protein" evidence="4">
    <location>
        <begin position="24"/>
        <end position="301"/>
    </location>
</feature>
<evidence type="ECO:0000256" key="2">
    <source>
        <dbReference type="ARBA" id="ARBA00023180"/>
    </source>
</evidence>
<feature type="compositionally biased region" description="Low complexity" evidence="3">
    <location>
        <begin position="251"/>
        <end position="268"/>
    </location>
</feature>
<keyword evidence="2" id="KW-0325">Glycoprotein</keyword>
<evidence type="ECO:0000256" key="4">
    <source>
        <dbReference type="SAM" id="SignalP"/>
    </source>
</evidence>
<feature type="domain" description="Phytocyanin" evidence="5">
    <location>
        <begin position="143"/>
        <end position="246"/>
    </location>
</feature>
<evidence type="ECO:0000256" key="3">
    <source>
        <dbReference type="SAM" id="MobiDB-lite"/>
    </source>
</evidence>
<dbReference type="SUPFAM" id="SSF49503">
    <property type="entry name" value="Cupredoxins"/>
    <property type="match status" value="2"/>
</dbReference>
<evidence type="ECO:0000259" key="5">
    <source>
        <dbReference type="PROSITE" id="PS51485"/>
    </source>
</evidence>